<dbReference type="EMBL" id="CP118247">
    <property type="protein sequence ID" value="WDR06688.1"/>
    <property type="molecule type" value="Genomic_DNA"/>
</dbReference>
<organism evidence="1 2">
    <name type="scientific">Devosia rhodophyticola</name>
    <dbReference type="NCBI Taxonomy" id="3026423"/>
    <lineage>
        <taxon>Bacteria</taxon>
        <taxon>Pseudomonadati</taxon>
        <taxon>Pseudomonadota</taxon>
        <taxon>Alphaproteobacteria</taxon>
        <taxon>Hyphomicrobiales</taxon>
        <taxon>Devosiaceae</taxon>
        <taxon>Devosia</taxon>
    </lineage>
</organism>
<gene>
    <name evidence="1" type="ORF">PSQ90_04295</name>
</gene>
<protein>
    <submittedName>
        <fullName evidence="1">Uncharacterized protein</fullName>
    </submittedName>
</protein>
<accession>A0ABY7Z030</accession>
<keyword evidence="2" id="KW-1185">Reference proteome</keyword>
<reference evidence="1 2" key="1">
    <citation type="submission" date="2023-02" db="EMBL/GenBank/DDBJ databases">
        <title>Devosia chondri sp. nov., isolated from the phycosphere of marine algae.</title>
        <authorList>
            <person name="Kim J.M."/>
            <person name="Lee J.K."/>
            <person name="Choi B.J."/>
            <person name="Bayburt H."/>
            <person name="Jeon C.O."/>
        </authorList>
    </citation>
    <scope>NUCLEOTIDE SEQUENCE [LARGE SCALE GENOMIC DNA]</scope>
    <source>
        <strain evidence="1 2">G2-5</strain>
    </source>
</reference>
<evidence type="ECO:0000313" key="1">
    <source>
        <dbReference type="EMBL" id="WDR06688.1"/>
    </source>
</evidence>
<proteinExistence type="predicted"/>
<evidence type="ECO:0000313" key="2">
    <source>
        <dbReference type="Proteomes" id="UP001222118"/>
    </source>
</evidence>
<dbReference type="Proteomes" id="UP001222118">
    <property type="component" value="Chromosome"/>
</dbReference>
<sequence>MPEFLGVCEEVEGGSISFAKAPDGLTGICNVVGQNGLLCFQFFDLALVSVHDGIASGIDDALKQLIDLAGHCPQFLAQVCGLTLNALGLRVPQVAEHLRGKIEEPFGWAQLAE</sequence>
<dbReference type="RefSeq" id="WP_282212201.1">
    <property type="nucleotide sequence ID" value="NZ_CP118247.1"/>
</dbReference>
<name>A0ABY7Z030_9HYPH</name>